<dbReference type="SUPFAM" id="SSF52935">
    <property type="entry name" value="PK C-terminal domain-like"/>
    <property type="match status" value="1"/>
</dbReference>
<dbReference type="AlphaFoldDB" id="A1RSJ1"/>
<dbReference type="eggNOG" id="arCOG05631">
    <property type="taxonomic scope" value="Archaea"/>
</dbReference>
<organism evidence="1 2">
    <name type="scientific">Pyrobaculum islandicum (strain DSM 4184 / JCM 9189 / GEO3)</name>
    <dbReference type="NCBI Taxonomy" id="384616"/>
    <lineage>
        <taxon>Archaea</taxon>
        <taxon>Thermoproteota</taxon>
        <taxon>Thermoprotei</taxon>
        <taxon>Thermoproteales</taxon>
        <taxon>Thermoproteaceae</taxon>
        <taxon>Pyrobaculum</taxon>
    </lineage>
</organism>
<evidence type="ECO:0000313" key="1">
    <source>
        <dbReference type="EMBL" id="ABL87923.1"/>
    </source>
</evidence>
<keyword evidence="2" id="KW-1185">Reference proteome</keyword>
<dbReference type="EMBL" id="CP000504">
    <property type="protein sequence ID" value="ABL87923.1"/>
    <property type="molecule type" value="Genomic_DNA"/>
</dbReference>
<gene>
    <name evidence="1" type="ordered locus">Pisl_0746</name>
</gene>
<reference evidence="1" key="1">
    <citation type="submission" date="2006-12" db="EMBL/GenBank/DDBJ databases">
        <title>Complete sequence of Pyrobaculum islandicum DSM 4184.</title>
        <authorList>
            <person name="Copeland A."/>
            <person name="Lucas S."/>
            <person name="Lapidus A."/>
            <person name="Barry K."/>
            <person name="Detter J.C."/>
            <person name="Glavina del Rio T."/>
            <person name="Dalin E."/>
            <person name="Tice H."/>
            <person name="Pitluck S."/>
            <person name="Meincke L."/>
            <person name="Brettin T."/>
            <person name="Bruce D."/>
            <person name="Han C."/>
            <person name="Tapia R."/>
            <person name="Gilna P."/>
            <person name="Schmutz J."/>
            <person name="Larimer F."/>
            <person name="Land M."/>
            <person name="Hauser L."/>
            <person name="Kyrpides N."/>
            <person name="Mikhailova N."/>
            <person name="Cozen A.E."/>
            <person name="Fitz-Gibbon S.T."/>
            <person name="House C.H."/>
            <person name="Saltikov C."/>
            <person name="Lowe T."/>
            <person name="Richardson P."/>
        </authorList>
    </citation>
    <scope>NUCLEOTIDE SEQUENCE [LARGE SCALE GENOMIC DNA]</scope>
    <source>
        <strain evidence="1">DSM 4184</strain>
    </source>
</reference>
<protein>
    <submittedName>
        <fullName evidence="1">Uncharacterized protein</fullName>
    </submittedName>
</protein>
<proteinExistence type="predicted"/>
<name>A1RSJ1_PYRIL</name>
<sequence>MKLKIIRAMTLIIGIAVGALLGGYAAPKPALTTVVSTVTQSSVVTQTSVQTVTQTLVQTTTVAPPVPRLSAADVELRRSVGSLMGRYFLSQFPTVAVVAQPNVLYGALASASLAALPSYSRGYLVLYNATLPEASAARAAGAAAVFLAFGGEEAPAVVDRSMRDFLAALAKTNFTGALVVNGRAFAATDRFRTVLNDTRISGWVKARPVYVVSANATHVTVSRLNVTTGALAPVLVADRETGEAVRRYTDSDSLFLRSAVGRVAGGVLFKGYGRVAIVTGTDPACAALTGAAFASSRANSTRIIVYTGDGGALAREIAEYRPDAVFIAFGGDMPSYAISQATRGVLAALASANYTGDVLLHAFVLRATNLLATALDDKTAQWLSQRTIKGIVPDLANRRVNIVVFAVADGRLRPVNVTTTLPMPEAVAQALAKILS</sequence>
<dbReference type="STRING" id="384616.Pisl_0746"/>
<evidence type="ECO:0000313" key="2">
    <source>
        <dbReference type="Proteomes" id="UP000002595"/>
    </source>
</evidence>
<dbReference type="OrthoDB" id="91586at2157"/>
<dbReference type="InterPro" id="IPR036918">
    <property type="entry name" value="Pyrv_Knase_C_sf"/>
</dbReference>
<dbReference type="KEGG" id="pis:Pisl_0746"/>
<dbReference type="Proteomes" id="UP000002595">
    <property type="component" value="Chromosome"/>
</dbReference>
<dbReference type="HOGENOM" id="CLU_620583_0_0_2"/>
<accession>A1RSJ1</accession>